<evidence type="ECO:0000256" key="8">
    <source>
        <dbReference type="ARBA" id="ARBA00023224"/>
    </source>
</evidence>
<feature type="transmembrane region" description="Helical" evidence="10">
    <location>
        <begin position="167"/>
        <end position="187"/>
    </location>
</feature>
<feature type="transmembrane region" description="Helical" evidence="10">
    <location>
        <begin position="87"/>
        <end position="105"/>
    </location>
</feature>
<feature type="transmembrane region" description="Helical" evidence="10">
    <location>
        <begin position="253"/>
        <end position="273"/>
    </location>
</feature>
<dbReference type="GO" id="GO:0016020">
    <property type="term" value="C:membrane"/>
    <property type="evidence" value="ECO:0007669"/>
    <property type="project" value="UniProtKB-SubCell"/>
</dbReference>
<evidence type="ECO:0000256" key="4">
    <source>
        <dbReference type="ARBA" id="ARBA00022989"/>
    </source>
</evidence>
<feature type="transmembrane region" description="Helical" evidence="10">
    <location>
        <begin position="125"/>
        <end position="146"/>
    </location>
</feature>
<evidence type="ECO:0000256" key="10">
    <source>
        <dbReference type="SAM" id="Phobius"/>
    </source>
</evidence>
<protein>
    <recommendedName>
        <fullName evidence="11">G-protein coupled receptors family 1 profile domain-containing protein</fullName>
    </recommendedName>
</protein>
<dbReference type="PROSITE" id="PS50262">
    <property type="entry name" value="G_PROTEIN_RECEP_F1_2"/>
    <property type="match status" value="1"/>
</dbReference>
<dbReference type="EMBL" id="VSWD01000009">
    <property type="protein sequence ID" value="KAK3093395.1"/>
    <property type="molecule type" value="Genomic_DNA"/>
</dbReference>
<keyword evidence="13" id="KW-1185">Reference proteome</keyword>
<evidence type="ECO:0000256" key="2">
    <source>
        <dbReference type="ARBA" id="ARBA00010663"/>
    </source>
</evidence>
<evidence type="ECO:0000259" key="11">
    <source>
        <dbReference type="PROSITE" id="PS50262"/>
    </source>
</evidence>
<keyword evidence="8 9" id="KW-0807">Transducer</keyword>
<proteinExistence type="inferred from homology"/>
<feature type="transmembrane region" description="Helical" evidence="10">
    <location>
        <begin position="51"/>
        <end position="75"/>
    </location>
</feature>
<dbReference type="InterPro" id="IPR000611">
    <property type="entry name" value="NPY_rcpt"/>
</dbReference>
<feature type="domain" description="G-protein coupled receptors family 1 profile" evidence="11">
    <location>
        <begin position="67"/>
        <end position="325"/>
    </location>
</feature>
<gene>
    <name evidence="12" type="ORF">FSP39_015031</name>
</gene>
<comment type="similarity">
    <text evidence="2 9">Belongs to the G-protein coupled receptor 1 family.</text>
</comment>
<dbReference type="PRINTS" id="PR00237">
    <property type="entry name" value="GPCRRHODOPSN"/>
</dbReference>
<keyword evidence="4 10" id="KW-1133">Transmembrane helix</keyword>
<evidence type="ECO:0000256" key="6">
    <source>
        <dbReference type="ARBA" id="ARBA00023136"/>
    </source>
</evidence>
<dbReference type="PANTHER" id="PTHR24235">
    <property type="entry name" value="NEUROPEPTIDE Y RECEPTOR"/>
    <property type="match status" value="1"/>
</dbReference>
<reference evidence="12" key="1">
    <citation type="submission" date="2019-08" db="EMBL/GenBank/DDBJ databases">
        <title>The improved chromosome-level genome for the pearl oyster Pinctada fucata martensii using PacBio sequencing and Hi-C.</title>
        <authorList>
            <person name="Zheng Z."/>
        </authorList>
    </citation>
    <scope>NUCLEOTIDE SEQUENCE</scope>
    <source>
        <strain evidence="12">ZZ-2019</strain>
        <tissue evidence="12">Adductor muscle</tissue>
    </source>
</reference>
<sequence>MEHFHNFSLCHEALRLNMTMELEILNCFWNTSLPHVDFVPADLLHHKEWRIFLITLYIIVIVFGFLENLLVFLVIVSNKQLHTVTNIFISTLALSDIVMCVFSLPFQLHYGITRHWAFGSVLCHIINPLFAIPVFVSTLTILMIAVERFVLIVFPFRQKMSTCTTKIVVVLIVITSICLSSPVIIFTELHEVTLIVPDMNVNIHQTFCTESWQSDLASRSYTLFVFIVQFFIPDIVIWTIVRNLGPAFHFTDLLLKIVAMSSACINPFFYGWLNDNFRKEFGSMVGRRMKRLQMRNSGLTTSCNDENETPFVVRSDRQDRRTTTL</sequence>
<feature type="transmembrane region" description="Helical" evidence="10">
    <location>
        <begin position="221"/>
        <end position="241"/>
    </location>
</feature>
<dbReference type="PRINTS" id="PR01012">
    <property type="entry name" value="NRPEPTIDEYR"/>
</dbReference>
<dbReference type="InterPro" id="IPR017452">
    <property type="entry name" value="GPCR_Rhodpsn_7TM"/>
</dbReference>
<dbReference type="PANTHER" id="PTHR24235:SF29">
    <property type="entry name" value="GH23382P"/>
    <property type="match status" value="1"/>
</dbReference>
<dbReference type="SUPFAM" id="SSF81321">
    <property type="entry name" value="Family A G protein-coupled receptor-like"/>
    <property type="match status" value="1"/>
</dbReference>
<evidence type="ECO:0000256" key="9">
    <source>
        <dbReference type="RuleBase" id="RU000688"/>
    </source>
</evidence>
<organism evidence="12 13">
    <name type="scientific">Pinctada imbricata</name>
    <name type="common">Atlantic pearl-oyster</name>
    <name type="synonym">Pinctada martensii</name>
    <dbReference type="NCBI Taxonomy" id="66713"/>
    <lineage>
        <taxon>Eukaryota</taxon>
        <taxon>Metazoa</taxon>
        <taxon>Spiralia</taxon>
        <taxon>Lophotrochozoa</taxon>
        <taxon>Mollusca</taxon>
        <taxon>Bivalvia</taxon>
        <taxon>Autobranchia</taxon>
        <taxon>Pteriomorphia</taxon>
        <taxon>Pterioida</taxon>
        <taxon>Pterioidea</taxon>
        <taxon>Pteriidae</taxon>
        <taxon>Pinctada</taxon>
    </lineage>
</organism>
<dbReference type="PROSITE" id="PS00237">
    <property type="entry name" value="G_PROTEIN_RECEP_F1_1"/>
    <property type="match status" value="1"/>
</dbReference>
<dbReference type="InterPro" id="IPR000276">
    <property type="entry name" value="GPCR_Rhodpsn"/>
</dbReference>
<evidence type="ECO:0000313" key="12">
    <source>
        <dbReference type="EMBL" id="KAK3093395.1"/>
    </source>
</evidence>
<evidence type="ECO:0000256" key="3">
    <source>
        <dbReference type="ARBA" id="ARBA00022692"/>
    </source>
</evidence>
<dbReference type="GO" id="GO:0004983">
    <property type="term" value="F:neuropeptide Y receptor activity"/>
    <property type="evidence" value="ECO:0007669"/>
    <property type="project" value="InterPro"/>
</dbReference>
<dbReference type="AlphaFoldDB" id="A0AA88Y3L1"/>
<accession>A0AA88Y3L1</accession>
<dbReference type="Gene3D" id="1.20.1070.10">
    <property type="entry name" value="Rhodopsin 7-helix transmembrane proteins"/>
    <property type="match status" value="2"/>
</dbReference>
<name>A0AA88Y3L1_PINIB</name>
<keyword evidence="5 9" id="KW-0297">G-protein coupled receptor</keyword>
<comment type="subcellular location">
    <subcellularLocation>
        <location evidence="1">Membrane</location>
        <topology evidence="1">Multi-pass membrane protein</topology>
    </subcellularLocation>
</comment>
<dbReference type="Proteomes" id="UP001186944">
    <property type="component" value="Unassembled WGS sequence"/>
</dbReference>
<evidence type="ECO:0000256" key="7">
    <source>
        <dbReference type="ARBA" id="ARBA00023170"/>
    </source>
</evidence>
<keyword evidence="7 9" id="KW-0675">Receptor</keyword>
<keyword evidence="3 9" id="KW-0812">Transmembrane</keyword>
<keyword evidence="6 10" id="KW-0472">Membrane</keyword>
<comment type="caution">
    <text evidence="12">The sequence shown here is derived from an EMBL/GenBank/DDBJ whole genome shotgun (WGS) entry which is preliminary data.</text>
</comment>
<evidence type="ECO:0000256" key="5">
    <source>
        <dbReference type="ARBA" id="ARBA00023040"/>
    </source>
</evidence>
<dbReference type="SMART" id="SM01381">
    <property type="entry name" value="7TM_GPCR_Srsx"/>
    <property type="match status" value="1"/>
</dbReference>
<evidence type="ECO:0000313" key="13">
    <source>
        <dbReference type="Proteomes" id="UP001186944"/>
    </source>
</evidence>
<evidence type="ECO:0000256" key="1">
    <source>
        <dbReference type="ARBA" id="ARBA00004141"/>
    </source>
</evidence>
<dbReference type="Pfam" id="PF00001">
    <property type="entry name" value="7tm_1"/>
    <property type="match status" value="1"/>
</dbReference>